<dbReference type="GO" id="GO:0010436">
    <property type="term" value="F:carotenoid dioxygenase activity"/>
    <property type="evidence" value="ECO:0007669"/>
    <property type="project" value="TreeGrafter"/>
</dbReference>
<keyword evidence="2 5" id="KW-0479">Metal-binding</keyword>
<dbReference type="PANTHER" id="PTHR10543:SF89">
    <property type="entry name" value="CAROTENOID 9,10(9',10')-CLEAVAGE DIOXYGENASE 1"/>
    <property type="match status" value="1"/>
</dbReference>
<proteinExistence type="inferred from homology"/>
<reference evidence="6 7" key="1">
    <citation type="submission" date="2019-02" db="EMBL/GenBank/DDBJ databases">
        <title>Deep-cultivation of Planctomycetes and their phenomic and genomic characterization uncovers novel biology.</title>
        <authorList>
            <person name="Wiegand S."/>
            <person name="Jogler M."/>
            <person name="Boedeker C."/>
            <person name="Pinto D."/>
            <person name="Vollmers J."/>
            <person name="Rivas-Marin E."/>
            <person name="Kohn T."/>
            <person name="Peeters S.H."/>
            <person name="Heuer A."/>
            <person name="Rast P."/>
            <person name="Oberbeckmann S."/>
            <person name="Bunk B."/>
            <person name="Jeske O."/>
            <person name="Meyerdierks A."/>
            <person name="Storesund J.E."/>
            <person name="Kallscheuer N."/>
            <person name="Luecker S."/>
            <person name="Lage O.M."/>
            <person name="Pohl T."/>
            <person name="Merkel B.J."/>
            <person name="Hornburger P."/>
            <person name="Mueller R.-W."/>
            <person name="Bruemmer F."/>
            <person name="Labrenz M."/>
            <person name="Spormann A.M."/>
            <person name="Op den Camp H."/>
            <person name="Overmann J."/>
            <person name="Amann R."/>
            <person name="Jetten M.S.M."/>
            <person name="Mascher T."/>
            <person name="Medema M.H."/>
            <person name="Devos D.P."/>
            <person name="Kaster A.-K."/>
            <person name="Ovreas L."/>
            <person name="Rohde M."/>
            <person name="Galperin M.Y."/>
            <person name="Jogler C."/>
        </authorList>
    </citation>
    <scope>NUCLEOTIDE SEQUENCE [LARGE SCALE GENOMIC DNA]</scope>
    <source>
        <strain evidence="6 7">ElP</strain>
    </source>
</reference>
<feature type="binding site" evidence="5">
    <location>
        <position position="491"/>
    </location>
    <ligand>
        <name>Fe cation</name>
        <dbReference type="ChEBI" id="CHEBI:24875"/>
        <note>catalytic</note>
    </ligand>
</feature>
<dbReference type="GO" id="GO:0046872">
    <property type="term" value="F:metal ion binding"/>
    <property type="evidence" value="ECO:0007669"/>
    <property type="project" value="UniProtKB-KW"/>
</dbReference>
<accession>A0A518H074</accession>
<evidence type="ECO:0000256" key="3">
    <source>
        <dbReference type="ARBA" id="ARBA00023002"/>
    </source>
</evidence>
<keyword evidence="3 6" id="KW-0560">Oxidoreductase</keyword>
<evidence type="ECO:0000313" key="7">
    <source>
        <dbReference type="Proteomes" id="UP000317835"/>
    </source>
</evidence>
<dbReference type="EMBL" id="CP036426">
    <property type="protein sequence ID" value="QDV34244.1"/>
    <property type="molecule type" value="Genomic_DNA"/>
</dbReference>
<dbReference type="EC" id="1.13.11.-" evidence="6"/>
<dbReference type="PANTHER" id="PTHR10543">
    <property type="entry name" value="BETA-CAROTENE DIOXYGENASE"/>
    <property type="match status" value="1"/>
</dbReference>
<keyword evidence="7" id="KW-1185">Reference proteome</keyword>
<dbReference type="GO" id="GO:0016121">
    <property type="term" value="P:carotene catabolic process"/>
    <property type="evidence" value="ECO:0007669"/>
    <property type="project" value="TreeGrafter"/>
</dbReference>
<name>A0A518H074_9BACT</name>
<keyword evidence="4 5" id="KW-0408">Iron</keyword>
<dbReference type="PROSITE" id="PS51318">
    <property type="entry name" value="TAT"/>
    <property type="match status" value="1"/>
</dbReference>
<evidence type="ECO:0000256" key="5">
    <source>
        <dbReference type="PIRSR" id="PIRSR604294-1"/>
    </source>
</evidence>
<evidence type="ECO:0000256" key="1">
    <source>
        <dbReference type="ARBA" id="ARBA00006787"/>
    </source>
</evidence>
<feature type="binding site" evidence="5">
    <location>
        <position position="201"/>
    </location>
    <ligand>
        <name>Fe cation</name>
        <dbReference type="ChEBI" id="CHEBI:24875"/>
        <note>catalytic</note>
    </ligand>
</feature>
<dbReference type="RefSeq" id="WP_197446869.1">
    <property type="nucleotide sequence ID" value="NZ_CP036426.1"/>
</dbReference>
<organism evidence="6 7">
    <name type="scientific">Tautonia plasticadhaerens</name>
    <dbReference type="NCBI Taxonomy" id="2527974"/>
    <lineage>
        <taxon>Bacteria</taxon>
        <taxon>Pseudomonadati</taxon>
        <taxon>Planctomycetota</taxon>
        <taxon>Planctomycetia</taxon>
        <taxon>Isosphaerales</taxon>
        <taxon>Isosphaeraceae</taxon>
        <taxon>Tautonia</taxon>
    </lineage>
</organism>
<protein>
    <submittedName>
        <fullName evidence="6">Carotenoid cleavage oxygenase</fullName>
        <ecNumber evidence="6">1.13.11.-</ecNumber>
    </submittedName>
</protein>
<feature type="binding site" evidence="5">
    <location>
        <position position="313"/>
    </location>
    <ligand>
        <name>Fe cation</name>
        <dbReference type="ChEBI" id="CHEBI:24875"/>
        <note>catalytic</note>
    </ligand>
</feature>
<comment type="similarity">
    <text evidence="1">Belongs to the carotenoid oxygenase family.</text>
</comment>
<dbReference type="KEGG" id="tpla:ElP_21290"/>
<dbReference type="AlphaFoldDB" id="A0A518H074"/>
<comment type="cofactor">
    <cofactor evidence="5">
        <name>Fe(2+)</name>
        <dbReference type="ChEBI" id="CHEBI:29033"/>
    </cofactor>
    <text evidence="5">Binds 1 Fe(2+) ion per subunit.</text>
</comment>
<dbReference type="InterPro" id="IPR006311">
    <property type="entry name" value="TAT_signal"/>
</dbReference>
<dbReference type="InterPro" id="IPR004294">
    <property type="entry name" value="Carotenoid_Oase"/>
</dbReference>
<evidence type="ECO:0000313" key="6">
    <source>
        <dbReference type="EMBL" id="QDV34244.1"/>
    </source>
</evidence>
<gene>
    <name evidence="6" type="ORF">ElP_21290</name>
</gene>
<evidence type="ECO:0000256" key="4">
    <source>
        <dbReference type="ARBA" id="ARBA00023004"/>
    </source>
</evidence>
<dbReference type="Pfam" id="PF03055">
    <property type="entry name" value="RPE65"/>
    <property type="match status" value="1"/>
</dbReference>
<dbReference type="Proteomes" id="UP000317835">
    <property type="component" value="Chromosome"/>
</dbReference>
<feature type="binding site" evidence="5">
    <location>
        <position position="249"/>
    </location>
    <ligand>
        <name>Fe cation</name>
        <dbReference type="ChEBI" id="CHEBI:24875"/>
        <note>catalytic</note>
    </ligand>
</feature>
<sequence>MAINRRQFLRSAAVSGMVGVSMGRAGSARAEDGERAEWPDSPFLTGNYGPVSEEIEAEDLAVVGRIPEGLEGMFVRNGPNPQFPPIGNYHWFDGDGMLHGVLLRGGKASYRNRWVRTRGFVEERKSGKAIWGGLAEPPNMGLVARGKPMFKNAANTSVVWHDGKLMALWEGGEPHVISVPDLGTVGPYDFDGALRHAFTAHPKVDPVTGEMLCFGYQPVPPYLRYSVVDAEGTIRSTTAIDLPRPVMMHDFAVTDRHSIFMDLPATFDFARLLTGGPFLKYEPDLPSRFGILPRHGEGSEVKWFESPSCYVFHTLNAYEEGEEVVLVGCRYGRFPGALGMGGPPSDEHPNAPGSDDDAPRIYRWRFNLASGETREETLHDVPCEFPRINDARMGRPTRFGYAMEGEMGGFLKVDLRGGLTLRHRHGPGRLGGEGVFVPKPDATAEDDGWLITYVFDRDADTSEMVVVDTLAFDDDPVARVLIPRRIPYGFHGTWLPSDVLG</sequence>
<evidence type="ECO:0000256" key="2">
    <source>
        <dbReference type="ARBA" id="ARBA00022723"/>
    </source>
</evidence>